<organism evidence="4 5">
    <name type="scientific">Microvirga vignae</name>
    <dbReference type="NCBI Taxonomy" id="1225564"/>
    <lineage>
        <taxon>Bacteria</taxon>
        <taxon>Pseudomonadati</taxon>
        <taxon>Pseudomonadota</taxon>
        <taxon>Alphaproteobacteria</taxon>
        <taxon>Hyphomicrobiales</taxon>
        <taxon>Methylobacteriaceae</taxon>
        <taxon>Microvirga</taxon>
    </lineage>
</organism>
<evidence type="ECO:0000313" key="5">
    <source>
        <dbReference type="Proteomes" id="UP000035489"/>
    </source>
</evidence>
<dbReference type="Gene3D" id="1.10.287.470">
    <property type="entry name" value="Helix hairpin bin"/>
    <property type="match status" value="1"/>
</dbReference>
<evidence type="ECO:0000256" key="2">
    <source>
        <dbReference type="ARBA" id="ARBA00023054"/>
    </source>
</evidence>
<dbReference type="Gene3D" id="2.40.30.170">
    <property type="match status" value="1"/>
</dbReference>
<evidence type="ECO:0000256" key="1">
    <source>
        <dbReference type="ARBA" id="ARBA00004196"/>
    </source>
</evidence>
<evidence type="ECO:0000256" key="3">
    <source>
        <dbReference type="SAM" id="Coils"/>
    </source>
</evidence>
<dbReference type="RefSeq" id="WP_047188680.1">
    <property type="nucleotide sequence ID" value="NZ_LCYG01000020.1"/>
</dbReference>
<sequence>MKFVRIFLGAILLLGGLYVVVGEYLSGTSADATINARTTVLRAPIQGLAEFSVRTIGAQISPEETVVRITDNQFDNARLIDLERTRSTLEADLARLQAQTAAVDEARKVLDTQAKSYQEGRVRQIRSRIAEAQTAVNSAEARFREANSALDRTRELSSRGVQTAITLDRAKAQHDVAQQDIASTRERITYLTAELSSAQNGVFIGDSYNDAPFSIQRIREFDLRLAELKAEADNVSRRLSLTAEQIAAERVRVNRLTSAELSVQSPGIVWNFLASSGEHVNQGQDLVRFVDCSAVMVTASVSESVYSTLRIGMPAQFRLVGDSRVFEGTITRLGGSGAAGLYSTLAIGPSPEHLTRFDVALSIPELASDPDLSCAVGRTGRVVFVGGPLAGIRQKLADLGL</sequence>
<name>A0A0H1RE65_9HYPH</name>
<keyword evidence="5" id="KW-1185">Reference proteome</keyword>
<reference evidence="4 5" key="1">
    <citation type="submission" date="2015-05" db="EMBL/GenBank/DDBJ databases">
        <title>Draft genome sequence of Microvirga vignae strain BR3299, a novel nitrogen fixing bacteria isolated from Brazil semi-aired region.</title>
        <authorList>
            <person name="Zilli J.E."/>
            <person name="Passos S.R."/>
            <person name="Leite J."/>
            <person name="Baldani J.I."/>
            <person name="Xavier G.R."/>
            <person name="Rumjaneck N.G."/>
            <person name="Simoes-Araujo J.L."/>
        </authorList>
    </citation>
    <scope>NUCLEOTIDE SEQUENCE [LARGE SCALE GENOMIC DNA]</scope>
    <source>
        <strain evidence="4 5">BR3299</strain>
    </source>
</reference>
<feature type="coiled-coil region" evidence="3">
    <location>
        <begin position="79"/>
        <end position="187"/>
    </location>
</feature>
<comment type="caution">
    <text evidence="4">The sequence shown here is derived from an EMBL/GenBank/DDBJ whole genome shotgun (WGS) entry which is preliminary data.</text>
</comment>
<dbReference type="InterPro" id="IPR050465">
    <property type="entry name" value="UPF0194_transport"/>
</dbReference>
<comment type="subcellular location">
    <subcellularLocation>
        <location evidence="1">Cell envelope</location>
    </subcellularLocation>
</comment>
<accession>A0A0H1RE65</accession>
<dbReference type="SUPFAM" id="SSF111369">
    <property type="entry name" value="HlyD-like secretion proteins"/>
    <property type="match status" value="1"/>
</dbReference>
<feature type="coiled-coil region" evidence="3">
    <location>
        <begin position="218"/>
        <end position="245"/>
    </location>
</feature>
<dbReference type="PANTHER" id="PTHR32347">
    <property type="entry name" value="EFFLUX SYSTEM COMPONENT YKNX-RELATED"/>
    <property type="match status" value="1"/>
</dbReference>
<dbReference type="Proteomes" id="UP000035489">
    <property type="component" value="Unassembled WGS sequence"/>
</dbReference>
<protein>
    <submittedName>
        <fullName evidence="4">Uncharacterized protein</fullName>
    </submittedName>
</protein>
<proteinExistence type="predicted"/>
<dbReference type="PATRIC" id="fig|1225564.3.peg.2459"/>
<dbReference type="GO" id="GO:0042597">
    <property type="term" value="C:periplasmic space"/>
    <property type="evidence" value="ECO:0007669"/>
    <property type="project" value="UniProtKB-SubCell"/>
</dbReference>
<keyword evidence="2 3" id="KW-0175">Coiled coil</keyword>
<dbReference type="STRING" id="1225564.AA309_09180"/>
<gene>
    <name evidence="4" type="ORF">AA309_09180</name>
</gene>
<dbReference type="AlphaFoldDB" id="A0A0H1RE65"/>
<evidence type="ECO:0000313" key="4">
    <source>
        <dbReference type="EMBL" id="KLK93473.1"/>
    </source>
</evidence>
<dbReference type="EMBL" id="LCYG01000020">
    <property type="protein sequence ID" value="KLK93473.1"/>
    <property type="molecule type" value="Genomic_DNA"/>
</dbReference>
<dbReference type="OrthoDB" id="7477732at2"/>
<dbReference type="PANTHER" id="PTHR32347:SF29">
    <property type="entry name" value="UPF0194 MEMBRANE PROTEIN YBHG"/>
    <property type="match status" value="1"/>
</dbReference>